<dbReference type="PANTHER" id="PTHR36115:SF6">
    <property type="entry name" value="PROLINE-RICH ANTIGEN HOMOLOG"/>
    <property type="match status" value="1"/>
</dbReference>
<feature type="transmembrane region" description="Helical" evidence="7">
    <location>
        <begin position="174"/>
        <end position="193"/>
    </location>
</feature>
<feature type="domain" description="DUF2510" evidence="9">
    <location>
        <begin position="3"/>
        <end position="32"/>
    </location>
</feature>
<evidence type="ECO:0000313" key="10">
    <source>
        <dbReference type="EMBL" id="ROR53717.1"/>
    </source>
</evidence>
<organism evidence="10 11">
    <name type="scientific">Luteococcus japonicus</name>
    <dbReference type="NCBI Taxonomy" id="33984"/>
    <lineage>
        <taxon>Bacteria</taxon>
        <taxon>Bacillati</taxon>
        <taxon>Actinomycetota</taxon>
        <taxon>Actinomycetes</taxon>
        <taxon>Propionibacteriales</taxon>
        <taxon>Propionibacteriaceae</taxon>
        <taxon>Luteococcus</taxon>
    </lineage>
</organism>
<feature type="compositionally biased region" description="Low complexity" evidence="6">
    <location>
        <begin position="41"/>
        <end position="94"/>
    </location>
</feature>
<evidence type="ECO:0000256" key="3">
    <source>
        <dbReference type="ARBA" id="ARBA00022692"/>
    </source>
</evidence>
<accession>A0A3N1ZTI4</accession>
<keyword evidence="5 7" id="KW-0472">Membrane</keyword>
<evidence type="ECO:0000256" key="7">
    <source>
        <dbReference type="SAM" id="Phobius"/>
    </source>
</evidence>
<comment type="subcellular location">
    <subcellularLocation>
        <location evidence="1">Cell membrane</location>
        <topology evidence="1">Multi-pass membrane protein</topology>
    </subcellularLocation>
</comment>
<dbReference type="InterPro" id="IPR010432">
    <property type="entry name" value="RDD"/>
</dbReference>
<evidence type="ECO:0000256" key="4">
    <source>
        <dbReference type="ARBA" id="ARBA00022989"/>
    </source>
</evidence>
<evidence type="ECO:0000256" key="6">
    <source>
        <dbReference type="SAM" id="MobiDB-lite"/>
    </source>
</evidence>
<keyword evidence="4 7" id="KW-1133">Transmembrane helix</keyword>
<proteinExistence type="predicted"/>
<sequence>MDWYPDPADATRERYWDGERWTHNTRPAQVAPMAPAPPADPWAAAPTQAPVAMPQQRMPQQQMPQQGYGPYQGAAPMPGQPAQPWQAPAGPAAQTADGVPLSGWGRRAVAWIIDSFLISAVSALLGWNFVSRLWHGSQQMMQDIIAEAQSGNTTQVSGPEMVERYGLTGPSQGLQLISFAVTLAYLLLLWRFLGATLGQKLLGIRVVPVDEGRAPRPLAWGRALARAGMFSMLSLIPLVALVNYLLPLWTKKRQTLHDMAGRTQVVRSR</sequence>
<comment type="caution">
    <text evidence="10">The sequence shown here is derived from an EMBL/GenBank/DDBJ whole genome shotgun (WGS) entry which is preliminary data.</text>
</comment>
<gene>
    <name evidence="10" type="ORF">EDD41_0888</name>
</gene>
<dbReference type="Proteomes" id="UP000275749">
    <property type="component" value="Unassembled WGS sequence"/>
</dbReference>
<dbReference type="InterPro" id="IPR051791">
    <property type="entry name" value="Pra-immunoreactive"/>
</dbReference>
<dbReference type="AlphaFoldDB" id="A0A3N1ZTI4"/>
<keyword evidence="2" id="KW-1003">Cell membrane</keyword>
<evidence type="ECO:0000256" key="5">
    <source>
        <dbReference type="ARBA" id="ARBA00023136"/>
    </source>
</evidence>
<reference evidence="10 11" key="1">
    <citation type="submission" date="2018-11" db="EMBL/GenBank/DDBJ databases">
        <title>Sequencing the genomes of 1000 actinobacteria strains.</title>
        <authorList>
            <person name="Klenk H.-P."/>
        </authorList>
    </citation>
    <scope>NUCLEOTIDE SEQUENCE [LARGE SCALE GENOMIC DNA]</scope>
    <source>
        <strain evidence="10 11">DSM 10546</strain>
    </source>
</reference>
<feature type="region of interest" description="Disordered" evidence="6">
    <location>
        <begin position="29"/>
        <end position="97"/>
    </location>
</feature>
<dbReference type="InterPro" id="IPR018929">
    <property type="entry name" value="DUF2510"/>
</dbReference>
<dbReference type="EMBL" id="RKHG01000001">
    <property type="protein sequence ID" value="ROR53717.1"/>
    <property type="molecule type" value="Genomic_DNA"/>
</dbReference>
<dbReference type="Pfam" id="PF10708">
    <property type="entry name" value="DUF2510"/>
    <property type="match status" value="1"/>
</dbReference>
<dbReference type="PANTHER" id="PTHR36115">
    <property type="entry name" value="PROLINE-RICH ANTIGEN HOMOLOG-RELATED"/>
    <property type="match status" value="1"/>
</dbReference>
<evidence type="ECO:0000259" key="9">
    <source>
        <dbReference type="Pfam" id="PF10708"/>
    </source>
</evidence>
<evidence type="ECO:0000256" key="2">
    <source>
        <dbReference type="ARBA" id="ARBA00022475"/>
    </source>
</evidence>
<dbReference type="Pfam" id="PF06271">
    <property type="entry name" value="RDD"/>
    <property type="match status" value="1"/>
</dbReference>
<evidence type="ECO:0000259" key="8">
    <source>
        <dbReference type="Pfam" id="PF06271"/>
    </source>
</evidence>
<dbReference type="GO" id="GO:0005886">
    <property type="term" value="C:plasma membrane"/>
    <property type="evidence" value="ECO:0007669"/>
    <property type="project" value="UniProtKB-SubCell"/>
</dbReference>
<keyword evidence="3 7" id="KW-0812">Transmembrane</keyword>
<evidence type="ECO:0000313" key="11">
    <source>
        <dbReference type="Proteomes" id="UP000275749"/>
    </source>
</evidence>
<feature type="transmembrane region" description="Helical" evidence="7">
    <location>
        <begin position="223"/>
        <end position="246"/>
    </location>
</feature>
<evidence type="ECO:0000256" key="1">
    <source>
        <dbReference type="ARBA" id="ARBA00004651"/>
    </source>
</evidence>
<feature type="transmembrane region" description="Helical" evidence="7">
    <location>
        <begin position="108"/>
        <end position="130"/>
    </location>
</feature>
<feature type="domain" description="RDD" evidence="8">
    <location>
        <begin position="102"/>
        <end position="261"/>
    </location>
</feature>
<protein>
    <submittedName>
        <fullName evidence="10">Uncharacterized protein DUF2510</fullName>
    </submittedName>
</protein>
<name>A0A3N1ZTI4_9ACTN</name>